<evidence type="ECO:0000259" key="3">
    <source>
        <dbReference type="Pfam" id="PF07995"/>
    </source>
</evidence>
<organism evidence="4 5">
    <name type="scientific">Chondromyces crocatus</name>
    <dbReference type="NCBI Taxonomy" id="52"/>
    <lineage>
        <taxon>Bacteria</taxon>
        <taxon>Pseudomonadati</taxon>
        <taxon>Myxococcota</taxon>
        <taxon>Polyangia</taxon>
        <taxon>Polyangiales</taxon>
        <taxon>Polyangiaceae</taxon>
        <taxon>Chondromyces</taxon>
    </lineage>
</organism>
<dbReference type="SUPFAM" id="SSF50952">
    <property type="entry name" value="Soluble quinoprotein glucose dehydrogenase"/>
    <property type="match status" value="1"/>
</dbReference>
<evidence type="ECO:0000256" key="1">
    <source>
        <dbReference type="SAM" id="MobiDB-lite"/>
    </source>
</evidence>
<dbReference type="PANTHER" id="PTHR19328:SF75">
    <property type="entry name" value="ALDOSE SUGAR DEHYDROGENASE YLII"/>
    <property type="match status" value="1"/>
</dbReference>
<dbReference type="PATRIC" id="fig|52.7.peg.2054"/>
<keyword evidence="5" id="KW-1185">Reference proteome</keyword>
<evidence type="ECO:0000313" key="5">
    <source>
        <dbReference type="Proteomes" id="UP000067626"/>
    </source>
</evidence>
<dbReference type="PANTHER" id="PTHR19328">
    <property type="entry name" value="HEDGEHOG-INTERACTING PROTEIN"/>
    <property type="match status" value="1"/>
</dbReference>
<sequence>MMGTKLSLLRLTWIALGAAGAALALNACGGDDGGTNTTSPTGPGGGTTTTTSDGGGGGTGGAGGTGGDGGGTSSLVDCDPATGALPPLKLTVVANGFDRPIFVASEPTDPERLFVVEQRGRIRLIDRGTVQDEPFLDINDVIRPPGGGGDEYGLLGFAFHPNYAANGRFFVYYTYTQGQDLIYAVAEYHRSQSNPDLADKSSGQVIFEIPPGPDHPHYYNHNGGALAFGSDNFLYIGVGDGGSGGDPNNNAQNLARREGKILRIDVDAPQTAPQGNLPGGDPFIWDYGLRNPWRMSFDACNGDLYIGDVGQDRWEEINIERAGQGHKNYGWRLREGDACFNPSMNCPTDGLTPPVVALSHQTDDAVSINGGFVYRGSKIPALRGTYLFGDYSRNWIKSLVWQDGTLVSQGDLTADLESRNTLQAMSSFGQDAAGEVYVVDLAGAIFRIEPE</sequence>
<dbReference type="Proteomes" id="UP000067626">
    <property type="component" value="Chromosome"/>
</dbReference>
<feature type="domain" description="Glucose/Sorbosone dehydrogenase" evidence="3">
    <location>
        <begin position="109"/>
        <end position="419"/>
    </location>
</feature>
<dbReference type="Pfam" id="PF07995">
    <property type="entry name" value="GSDH"/>
    <property type="match status" value="1"/>
</dbReference>
<dbReference type="EMBL" id="CP012159">
    <property type="protein sequence ID" value="AKT37765.1"/>
    <property type="molecule type" value="Genomic_DNA"/>
</dbReference>
<proteinExistence type="predicted"/>
<keyword evidence="2" id="KW-0732">Signal</keyword>
<name>A0A0K1EA67_CHOCO</name>
<gene>
    <name evidence="4" type="ORF">CMC5_019070</name>
</gene>
<dbReference type="InterPro" id="IPR011042">
    <property type="entry name" value="6-blade_b-propeller_TolB-like"/>
</dbReference>
<feature type="signal peptide" evidence="2">
    <location>
        <begin position="1"/>
        <end position="24"/>
    </location>
</feature>
<dbReference type="STRING" id="52.CMC5_019070"/>
<dbReference type="InterPro" id="IPR011041">
    <property type="entry name" value="Quinoprot_gluc/sorb_DH_b-prop"/>
</dbReference>
<dbReference type="AlphaFoldDB" id="A0A0K1EA67"/>
<dbReference type="RefSeq" id="WP_245678377.1">
    <property type="nucleotide sequence ID" value="NZ_CP012159.1"/>
</dbReference>
<protein>
    <recommendedName>
        <fullName evidence="3">Glucose/Sorbosone dehydrogenase domain-containing protein</fullName>
    </recommendedName>
</protein>
<feature type="compositionally biased region" description="Gly residues" evidence="1">
    <location>
        <begin position="42"/>
        <end position="72"/>
    </location>
</feature>
<accession>A0A0K1EA67</accession>
<dbReference type="Gene3D" id="2.120.10.30">
    <property type="entry name" value="TolB, C-terminal domain"/>
    <property type="match status" value="1"/>
</dbReference>
<evidence type="ECO:0000313" key="4">
    <source>
        <dbReference type="EMBL" id="AKT37765.1"/>
    </source>
</evidence>
<dbReference type="KEGG" id="ccro:CMC5_019070"/>
<dbReference type="InterPro" id="IPR012938">
    <property type="entry name" value="Glc/Sorbosone_DH"/>
</dbReference>
<evidence type="ECO:0000256" key="2">
    <source>
        <dbReference type="SAM" id="SignalP"/>
    </source>
</evidence>
<reference evidence="4 5" key="1">
    <citation type="submission" date="2015-07" db="EMBL/GenBank/DDBJ databases">
        <title>Genome analysis of myxobacterium Chondromyces crocatus Cm c5 reveals a high potential for natural compound synthesis and the genetic basis for the loss of fruiting body formation.</title>
        <authorList>
            <person name="Zaburannyi N."/>
            <person name="Bunk B."/>
            <person name="Maier J."/>
            <person name="Overmann J."/>
            <person name="Mueller R."/>
        </authorList>
    </citation>
    <scope>NUCLEOTIDE SEQUENCE [LARGE SCALE GENOMIC DNA]</scope>
    <source>
        <strain evidence="4 5">Cm c5</strain>
    </source>
</reference>
<feature type="chain" id="PRO_5005459142" description="Glucose/Sorbosone dehydrogenase domain-containing protein" evidence="2">
    <location>
        <begin position="25"/>
        <end position="451"/>
    </location>
</feature>
<feature type="region of interest" description="Disordered" evidence="1">
    <location>
        <begin position="34"/>
        <end position="78"/>
    </location>
</feature>